<sequence>MAEAPNVPLLEKTAQWAKVTRKDDDRLSEPMFSIPIGGNYMVASSNEEISHGNFRGHRAPFSHARTTLFFKDLRFQNTFDENAQCTSRKFCRRCLNSHTIKESKT</sequence>
<gene>
    <name evidence="1" type="ORF">PEVE_00038657</name>
</gene>
<proteinExistence type="predicted"/>
<keyword evidence="2" id="KW-1185">Reference proteome</keyword>
<dbReference type="Proteomes" id="UP001159427">
    <property type="component" value="Unassembled WGS sequence"/>
</dbReference>
<evidence type="ECO:0000313" key="1">
    <source>
        <dbReference type="EMBL" id="CAH3030873.1"/>
    </source>
</evidence>
<accession>A0ABN8MM74</accession>
<dbReference type="EMBL" id="CALNXI010000662">
    <property type="protein sequence ID" value="CAH3030873.1"/>
    <property type="molecule type" value="Genomic_DNA"/>
</dbReference>
<evidence type="ECO:0000313" key="2">
    <source>
        <dbReference type="Proteomes" id="UP001159427"/>
    </source>
</evidence>
<protein>
    <submittedName>
        <fullName evidence="1">Uncharacterized protein</fullName>
    </submittedName>
</protein>
<name>A0ABN8MM74_9CNID</name>
<organism evidence="1 2">
    <name type="scientific">Porites evermanni</name>
    <dbReference type="NCBI Taxonomy" id="104178"/>
    <lineage>
        <taxon>Eukaryota</taxon>
        <taxon>Metazoa</taxon>
        <taxon>Cnidaria</taxon>
        <taxon>Anthozoa</taxon>
        <taxon>Hexacorallia</taxon>
        <taxon>Scleractinia</taxon>
        <taxon>Fungiina</taxon>
        <taxon>Poritidae</taxon>
        <taxon>Porites</taxon>
    </lineage>
</organism>
<reference evidence="1 2" key="1">
    <citation type="submission" date="2022-05" db="EMBL/GenBank/DDBJ databases">
        <authorList>
            <consortium name="Genoscope - CEA"/>
            <person name="William W."/>
        </authorList>
    </citation>
    <scope>NUCLEOTIDE SEQUENCE [LARGE SCALE GENOMIC DNA]</scope>
</reference>
<comment type="caution">
    <text evidence="1">The sequence shown here is derived from an EMBL/GenBank/DDBJ whole genome shotgun (WGS) entry which is preliminary data.</text>
</comment>